<dbReference type="Gene3D" id="2.80.10.50">
    <property type="match status" value="2"/>
</dbReference>
<dbReference type="Pfam" id="PF17164">
    <property type="entry name" value="DUF5122"/>
    <property type="match status" value="1"/>
</dbReference>
<dbReference type="RefSeq" id="WP_073173475.1">
    <property type="nucleotide sequence ID" value="NZ_FQVE01000002.1"/>
</dbReference>
<evidence type="ECO:0000256" key="2">
    <source>
        <dbReference type="SAM" id="SignalP"/>
    </source>
</evidence>
<reference evidence="5" key="1">
    <citation type="submission" date="2016-11" db="EMBL/GenBank/DDBJ databases">
        <authorList>
            <person name="Varghese N."/>
            <person name="Submissions S."/>
        </authorList>
    </citation>
    <scope>NUCLEOTIDE SEQUENCE [LARGE SCALE GENOMIC DNA]</scope>
    <source>
        <strain evidence="5">YR203</strain>
    </source>
</reference>
<evidence type="ECO:0000313" key="5">
    <source>
        <dbReference type="Proteomes" id="UP000184108"/>
    </source>
</evidence>
<dbReference type="Pfam" id="PF18962">
    <property type="entry name" value="Por_Secre_tail"/>
    <property type="match status" value="1"/>
</dbReference>
<proteinExistence type="predicted"/>
<evidence type="ECO:0000313" key="4">
    <source>
        <dbReference type="EMBL" id="SHF40379.1"/>
    </source>
</evidence>
<feature type="chain" id="PRO_5012838535" evidence="2">
    <location>
        <begin position="25"/>
        <end position="454"/>
    </location>
</feature>
<dbReference type="EMBL" id="FQVE01000002">
    <property type="protein sequence ID" value="SHF40379.1"/>
    <property type="molecule type" value="Genomic_DNA"/>
</dbReference>
<name>A0A1M5BD20_9FLAO</name>
<keyword evidence="1 2" id="KW-0732">Signal</keyword>
<protein>
    <submittedName>
        <fullName evidence="4">Delta-60 repeat domain-containing protein/Por secretion system C-terminal sorting domain-containing protein</fullName>
    </submittedName>
</protein>
<accession>A0A1M5BD20</accession>
<organism evidence="4 5">
    <name type="scientific">Chryseobacterium vrystaatense</name>
    <dbReference type="NCBI Taxonomy" id="307480"/>
    <lineage>
        <taxon>Bacteria</taxon>
        <taxon>Pseudomonadati</taxon>
        <taxon>Bacteroidota</taxon>
        <taxon>Flavobacteriia</taxon>
        <taxon>Flavobacteriales</taxon>
        <taxon>Weeksellaceae</taxon>
        <taxon>Chryseobacterium group</taxon>
        <taxon>Chryseobacterium</taxon>
    </lineage>
</organism>
<dbReference type="InterPro" id="IPR026444">
    <property type="entry name" value="Secre_tail"/>
</dbReference>
<evidence type="ECO:0000259" key="3">
    <source>
        <dbReference type="Pfam" id="PF18962"/>
    </source>
</evidence>
<gene>
    <name evidence="4" type="ORF">SAMN02787073_2218</name>
</gene>
<dbReference type="NCBIfam" id="TIGR04183">
    <property type="entry name" value="Por_Secre_tail"/>
    <property type="match status" value="1"/>
</dbReference>
<evidence type="ECO:0000256" key="1">
    <source>
        <dbReference type="ARBA" id="ARBA00022729"/>
    </source>
</evidence>
<feature type="domain" description="Secretion system C-terminal sorting" evidence="3">
    <location>
        <begin position="386"/>
        <end position="452"/>
    </location>
</feature>
<dbReference type="NCBIfam" id="TIGR02608">
    <property type="entry name" value="delta_60_rpt"/>
    <property type="match status" value="4"/>
</dbReference>
<dbReference type="Proteomes" id="UP000184108">
    <property type="component" value="Unassembled WGS sequence"/>
</dbReference>
<feature type="signal peptide" evidence="2">
    <location>
        <begin position="1"/>
        <end position="24"/>
    </location>
</feature>
<sequence length="454" mass="50092">MKLKLIISFFLLLCMNVKSQYSVAIDPNYSAGLGQNLAFTNVLYAAAPQGSTYFYGNYSGNTHFYLRRYLPTGALDTSFGNNGTSDSVLPFNGPIVANDQSFYLANTRTVAKYNVNGALDTSFGTGGYFNFTYTGTISNMYINDDLSLMVWKDNVLTKLTVNGQLDSGFTEMPAYSYEVTNSGIIVKSSATGSAYKKYNGNGVQDMTFGTGGIANITEGKIRVNKNTGEIFAYSSNYPVKITKYTANGVLDTSFGNTGTLMYSFPVNPSVYNEVQTIAGIEFDSNNNVYAYGGSSNGVDSFYKTAFIVRFTSNGIADTSFNNGSSLFYRQGPRITEMKILNDSTYLCFNTWRVGYMNNISLGATQYVRRLGFLSTNEVSPAYKNLVYPNPVKDNINISLSSDEKLEYADLFDMSGKLLRKILSVKSDVSGLETGTYILKIKTNKKEYQMKLIKE</sequence>
<dbReference type="AlphaFoldDB" id="A0A1M5BD20"/>
<dbReference type="InterPro" id="IPR013431">
    <property type="entry name" value="Delta_60_rpt"/>
</dbReference>